<organism evidence="1 2">
    <name type="scientific">Knipowitschia caucasica</name>
    <name type="common">Caucasian dwarf goby</name>
    <name type="synonym">Pomatoschistus caucasicus</name>
    <dbReference type="NCBI Taxonomy" id="637954"/>
    <lineage>
        <taxon>Eukaryota</taxon>
        <taxon>Metazoa</taxon>
        <taxon>Chordata</taxon>
        <taxon>Craniata</taxon>
        <taxon>Vertebrata</taxon>
        <taxon>Euteleostomi</taxon>
        <taxon>Actinopterygii</taxon>
        <taxon>Neopterygii</taxon>
        <taxon>Teleostei</taxon>
        <taxon>Neoteleostei</taxon>
        <taxon>Acanthomorphata</taxon>
        <taxon>Gobiaria</taxon>
        <taxon>Gobiiformes</taxon>
        <taxon>Gobioidei</taxon>
        <taxon>Gobiidae</taxon>
        <taxon>Gobiinae</taxon>
        <taxon>Knipowitschia</taxon>
    </lineage>
</organism>
<evidence type="ECO:0000313" key="2">
    <source>
        <dbReference type="Proteomes" id="UP001497482"/>
    </source>
</evidence>
<sequence length="73" mass="8036">MSGLVLSWGVYDSCPDDNYLLKHCTIHQTPAQRGVEWKQEPHADAQRRVCASVRTGDVGKTLPGQVRCSDVPA</sequence>
<dbReference type="EMBL" id="OZ035835">
    <property type="protein sequence ID" value="CAL1577974.1"/>
    <property type="molecule type" value="Genomic_DNA"/>
</dbReference>
<dbReference type="Proteomes" id="UP001497482">
    <property type="component" value="Chromosome 13"/>
</dbReference>
<keyword evidence="2" id="KW-1185">Reference proteome</keyword>
<dbReference type="AlphaFoldDB" id="A0AAV2JRM3"/>
<gene>
    <name evidence="1" type="ORF">KC01_LOCUS9217</name>
</gene>
<accession>A0AAV2JRM3</accession>
<reference evidence="1 2" key="1">
    <citation type="submission" date="2024-04" db="EMBL/GenBank/DDBJ databases">
        <authorList>
            <person name="Waldvogel A.-M."/>
            <person name="Schoenle A."/>
        </authorList>
    </citation>
    <scope>NUCLEOTIDE SEQUENCE [LARGE SCALE GENOMIC DNA]</scope>
</reference>
<name>A0AAV2JRM3_KNICA</name>
<protein>
    <submittedName>
        <fullName evidence="1">Uncharacterized protein</fullName>
    </submittedName>
</protein>
<evidence type="ECO:0000313" key="1">
    <source>
        <dbReference type="EMBL" id="CAL1577974.1"/>
    </source>
</evidence>
<proteinExistence type="predicted"/>